<feature type="transmembrane region" description="Helical" evidence="6">
    <location>
        <begin position="196"/>
        <end position="218"/>
    </location>
</feature>
<dbReference type="GO" id="GO:0022904">
    <property type="term" value="P:respiratory electron transport chain"/>
    <property type="evidence" value="ECO:0007669"/>
    <property type="project" value="InterPro"/>
</dbReference>
<dbReference type="eggNOG" id="COG3658">
    <property type="taxonomic scope" value="Bacteria"/>
</dbReference>
<organism evidence="8 9">
    <name type="scientific">Aliiglaciecola lipolytica E3</name>
    <dbReference type="NCBI Taxonomy" id="1127673"/>
    <lineage>
        <taxon>Bacteria</taxon>
        <taxon>Pseudomonadati</taxon>
        <taxon>Pseudomonadota</taxon>
        <taxon>Gammaproteobacteria</taxon>
        <taxon>Alteromonadales</taxon>
        <taxon>Alteromonadaceae</taxon>
        <taxon>Aliiglaciecola</taxon>
    </lineage>
</organism>
<dbReference type="EMBL" id="BAEN01000011">
    <property type="protein sequence ID" value="GAC12932.1"/>
    <property type="molecule type" value="Genomic_DNA"/>
</dbReference>
<feature type="domain" description="Cytochrome b561 bacterial/Ni-hydrogenase" evidence="7">
    <location>
        <begin position="7"/>
        <end position="181"/>
    </location>
</feature>
<dbReference type="InterPro" id="IPR011577">
    <property type="entry name" value="Cyt_b561_bac/Ni-Hgenase"/>
</dbReference>
<dbReference type="AlphaFoldDB" id="K6Y3T6"/>
<evidence type="ECO:0000256" key="6">
    <source>
        <dbReference type="SAM" id="Phobius"/>
    </source>
</evidence>
<keyword evidence="3 6" id="KW-0812">Transmembrane</keyword>
<dbReference type="GO" id="GO:0009055">
    <property type="term" value="F:electron transfer activity"/>
    <property type="evidence" value="ECO:0007669"/>
    <property type="project" value="InterPro"/>
</dbReference>
<sequence>MQKKLIWDIPLRLFHWLLVIALLSQWITSELGSEYMDWHFYIGYFTLGLIIFRLIWGFVGPEYARFSQFIYSPKIIWQYLILFVKGKNPKYTGHNPLGGLIVPAVILLVGAQAITGLFASDDVLSSGPYMSAVSSETQGMLDGLHHQIFNLILAIAGIHIVAILWYQFGRKIPLIGAMFSGKKADTEGKSIGSSKVLRAIIFAIIIAIFLYWLIAIAAPTPEVEYYF</sequence>
<dbReference type="Gene3D" id="1.20.950.20">
    <property type="entry name" value="Transmembrane di-heme cytochromes, Chain C"/>
    <property type="match status" value="1"/>
</dbReference>
<keyword evidence="4 6" id="KW-1133">Transmembrane helix</keyword>
<evidence type="ECO:0000256" key="1">
    <source>
        <dbReference type="ARBA" id="ARBA00004651"/>
    </source>
</evidence>
<proteinExistence type="predicted"/>
<keyword evidence="9" id="KW-1185">Reference proteome</keyword>
<dbReference type="GO" id="GO:0005886">
    <property type="term" value="C:plasma membrane"/>
    <property type="evidence" value="ECO:0007669"/>
    <property type="project" value="UniProtKB-SubCell"/>
</dbReference>
<gene>
    <name evidence="8" type="ORF">GLIP_0282</name>
</gene>
<reference evidence="8 9" key="1">
    <citation type="journal article" date="2017" name="Antonie Van Leeuwenhoek">
        <title>Rhizobium rhizosphaerae sp. nov., a novel species isolated from rice rhizosphere.</title>
        <authorList>
            <person name="Zhao J.J."/>
            <person name="Zhang J."/>
            <person name="Zhang R.J."/>
            <person name="Zhang C.W."/>
            <person name="Yin H.Q."/>
            <person name="Zhang X.X."/>
        </authorList>
    </citation>
    <scope>NUCLEOTIDE SEQUENCE [LARGE SCALE GENOMIC DNA]</scope>
    <source>
        <strain evidence="8 9">E3</strain>
    </source>
</reference>
<evidence type="ECO:0000313" key="8">
    <source>
        <dbReference type="EMBL" id="GAC12932.1"/>
    </source>
</evidence>
<dbReference type="STRING" id="1127673.GLIP_0282"/>
<feature type="transmembrane region" description="Helical" evidence="6">
    <location>
        <begin position="40"/>
        <end position="59"/>
    </location>
</feature>
<feature type="transmembrane region" description="Helical" evidence="6">
    <location>
        <begin position="9"/>
        <end position="28"/>
    </location>
</feature>
<evidence type="ECO:0000313" key="9">
    <source>
        <dbReference type="Proteomes" id="UP000006334"/>
    </source>
</evidence>
<dbReference type="OrthoDB" id="196472at2"/>
<dbReference type="SUPFAM" id="SSF81342">
    <property type="entry name" value="Transmembrane di-heme cytochromes"/>
    <property type="match status" value="1"/>
</dbReference>
<keyword evidence="5 6" id="KW-0472">Membrane</keyword>
<dbReference type="PANTHER" id="PTHR30485">
    <property type="entry name" value="NI/FE-HYDROGENASE 1 B-TYPE CYTOCHROME SUBUNIT"/>
    <property type="match status" value="1"/>
</dbReference>
<dbReference type="GO" id="GO:0020037">
    <property type="term" value="F:heme binding"/>
    <property type="evidence" value="ECO:0007669"/>
    <property type="project" value="TreeGrafter"/>
</dbReference>
<name>K6Y3T6_9ALTE</name>
<protein>
    <submittedName>
        <fullName evidence="8">Cytochrome b561 family protein</fullName>
    </submittedName>
</protein>
<evidence type="ECO:0000256" key="3">
    <source>
        <dbReference type="ARBA" id="ARBA00022692"/>
    </source>
</evidence>
<evidence type="ECO:0000256" key="4">
    <source>
        <dbReference type="ARBA" id="ARBA00022989"/>
    </source>
</evidence>
<dbReference type="InterPro" id="IPR051542">
    <property type="entry name" value="Hydrogenase_cytochrome"/>
</dbReference>
<evidence type="ECO:0000256" key="2">
    <source>
        <dbReference type="ARBA" id="ARBA00022475"/>
    </source>
</evidence>
<evidence type="ECO:0000259" key="7">
    <source>
        <dbReference type="Pfam" id="PF01292"/>
    </source>
</evidence>
<evidence type="ECO:0000256" key="5">
    <source>
        <dbReference type="ARBA" id="ARBA00023136"/>
    </source>
</evidence>
<feature type="transmembrane region" description="Helical" evidence="6">
    <location>
        <begin position="148"/>
        <end position="168"/>
    </location>
</feature>
<dbReference type="Proteomes" id="UP000006334">
    <property type="component" value="Unassembled WGS sequence"/>
</dbReference>
<dbReference type="PANTHER" id="PTHR30485:SF2">
    <property type="entry name" value="BLL0597 PROTEIN"/>
    <property type="match status" value="1"/>
</dbReference>
<dbReference type="InterPro" id="IPR016174">
    <property type="entry name" value="Di-haem_cyt_TM"/>
</dbReference>
<comment type="caution">
    <text evidence="8">The sequence shown here is derived from an EMBL/GenBank/DDBJ whole genome shotgun (WGS) entry which is preliminary data.</text>
</comment>
<feature type="transmembrane region" description="Helical" evidence="6">
    <location>
        <begin position="97"/>
        <end position="119"/>
    </location>
</feature>
<dbReference type="RefSeq" id="WP_008842752.1">
    <property type="nucleotide sequence ID" value="NZ_BAEN01000011.1"/>
</dbReference>
<comment type="subcellular location">
    <subcellularLocation>
        <location evidence="1">Cell membrane</location>
        <topology evidence="1">Multi-pass membrane protein</topology>
    </subcellularLocation>
</comment>
<dbReference type="Pfam" id="PF01292">
    <property type="entry name" value="Ni_hydr_CYTB"/>
    <property type="match status" value="1"/>
</dbReference>
<accession>K6Y3T6</accession>
<keyword evidence="2" id="KW-1003">Cell membrane</keyword>